<dbReference type="GO" id="GO:0008233">
    <property type="term" value="F:peptidase activity"/>
    <property type="evidence" value="ECO:0007669"/>
    <property type="project" value="UniProtKB-KW"/>
</dbReference>
<dbReference type="GO" id="GO:0016811">
    <property type="term" value="F:hydrolase activity, acting on carbon-nitrogen (but not peptide) bonds, in linear amides"/>
    <property type="evidence" value="ECO:0007669"/>
    <property type="project" value="UniProtKB-ARBA"/>
</dbReference>
<dbReference type="Gene3D" id="3.60.20.30">
    <property type="entry name" value="(Glycosyl)asparaginase"/>
    <property type="match status" value="1"/>
</dbReference>
<reference evidence="8 9" key="1">
    <citation type="submission" date="2018-10" db="EMBL/GenBank/DDBJ databases">
        <authorList>
            <person name="Chen X."/>
        </authorList>
    </citation>
    <scope>NUCLEOTIDE SEQUENCE [LARGE SCALE GENOMIC DNA]</scope>
    <source>
        <strain evidence="8 9">YIM 102668</strain>
    </source>
</reference>
<keyword evidence="2" id="KW-0378">Hydrolase</keyword>
<dbReference type="InterPro" id="IPR029055">
    <property type="entry name" value="Ntn_hydrolases_N"/>
</dbReference>
<evidence type="ECO:0000256" key="4">
    <source>
        <dbReference type="ARBA" id="ARBA00069124"/>
    </source>
</evidence>
<feature type="site" description="Cleavage; by autolysis" evidence="7">
    <location>
        <begin position="207"/>
        <end position="208"/>
    </location>
</feature>
<accession>A0A3L9M782</accession>
<feature type="active site" description="Nucleophile" evidence="5">
    <location>
        <position position="208"/>
    </location>
</feature>
<dbReference type="Pfam" id="PF01112">
    <property type="entry name" value="Asparaginase_2"/>
    <property type="match status" value="1"/>
</dbReference>
<dbReference type="OrthoDB" id="9780217at2"/>
<feature type="binding site" evidence="6">
    <location>
        <begin position="236"/>
        <end position="239"/>
    </location>
    <ligand>
        <name>substrate</name>
    </ligand>
</feature>
<keyword evidence="1" id="KW-0645">Protease</keyword>
<keyword evidence="3" id="KW-0068">Autocatalytic cleavage</keyword>
<dbReference type="FunFam" id="3.60.20.30:FF:000001">
    <property type="entry name" value="Isoaspartyl peptidase/L-asparaginase"/>
    <property type="match status" value="1"/>
</dbReference>
<dbReference type="RefSeq" id="WP_121935258.1">
    <property type="nucleotide sequence ID" value="NZ_RDOJ01000016.1"/>
</dbReference>
<sequence length="339" mass="36499">MKKYIIGLLIVGFGTIVSAQKKDKIVLVIHGGAGTILKENMTGEKEIAYQKVLSESLMKGYEVLKSKGKSEDAVIVAIQVMEESPLFNAGKGAVFTNEGKNELDASIMIGKTKEAGAVAGVSTIKSPIQAAYTVMKKSGHVMMVGKGAEKFAQNQGLEIVDPSYFYTEDRWNGLQRVLQKEKETMQLDHDATSYNYEPINFVDEKFGTVGAVALDKEGNLSAGTSTGGMTNKKYGRIGDSPIIGAGTYANKFVGVSSTGWGEYFIKSVAAYDVAALMEYKNYSVKKAGDEVVKKIGKLGGDGGMIILDHKGNAHFPFNTSGMYRGSITESGVITIEIYK</sequence>
<dbReference type="AlphaFoldDB" id="A0A3L9M782"/>
<evidence type="ECO:0000313" key="9">
    <source>
        <dbReference type="Proteomes" id="UP000275348"/>
    </source>
</evidence>
<evidence type="ECO:0000256" key="7">
    <source>
        <dbReference type="PIRSR" id="PIRSR600246-3"/>
    </source>
</evidence>
<dbReference type="Proteomes" id="UP000275348">
    <property type="component" value="Unassembled WGS sequence"/>
</dbReference>
<dbReference type="SUPFAM" id="SSF56235">
    <property type="entry name" value="N-terminal nucleophile aminohydrolases (Ntn hydrolases)"/>
    <property type="match status" value="1"/>
</dbReference>
<comment type="caution">
    <text evidence="8">The sequence shown here is derived from an EMBL/GenBank/DDBJ whole genome shotgun (WGS) entry which is preliminary data.</text>
</comment>
<protein>
    <recommendedName>
        <fullName evidence="4">Isoaspartyl peptidase</fullName>
    </recommendedName>
</protein>
<dbReference type="GO" id="GO:0006508">
    <property type="term" value="P:proteolysis"/>
    <property type="evidence" value="ECO:0007669"/>
    <property type="project" value="UniProtKB-KW"/>
</dbReference>
<gene>
    <name evidence="8" type="ORF">EAH69_11000</name>
</gene>
<proteinExistence type="predicted"/>
<dbReference type="PANTHER" id="PTHR10188:SF6">
    <property type="entry name" value="N(4)-(BETA-N-ACETYLGLUCOSAMINYL)-L-ASPARAGINASE"/>
    <property type="match status" value="1"/>
</dbReference>
<name>A0A3L9M782_9FLAO</name>
<evidence type="ECO:0000256" key="1">
    <source>
        <dbReference type="ARBA" id="ARBA00022670"/>
    </source>
</evidence>
<dbReference type="CDD" id="cd04701">
    <property type="entry name" value="Asparaginase_2"/>
    <property type="match status" value="1"/>
</dbReference>
<evidence type="ECO:0000313" key="8">
    <source>
        <dbReference type="EMBL" id="RLZ07786.1"/>
    </source>
</evidence>
<evidence type="ECO:0000256" key="5">
    <source>
        <dbReference type="PIRSR" id="PIRSR600246-1"/>
    </source>
</evidence>
<keyword evidence="9" id="KW-1185">Reference proteome</keyword>
<evidence type="ECO:0000256" key="3">
    <source>
        <dbReference type="ARBA" id="ARBA00022813"/>
    </source>
</evidence>
<evidence type="ECO:0000256" key="6">
    <source>
        <dbReference type="PIRSR" id="PIRSR600246-2"/>
    </source>
</evidence>
<dbReference type="PANTHER" id="PTHR10188">
    <property type="entry name" value="L-ASPARAGINASE"/>
    <property type="match status" value="1"/>
</dbReference>
<feature type="binding site" evidence="6">
    <location>
        <begin position="258"/>
        <end position="261"/>
    </location>
    <ligand>
        <name>substrate</name>
    </ligand>
</feature>
<dbReference type="InterPro" id="IPR000246">
    <property type="entry name" value="Peptidase_T2"/>
</dbReference>
<evidence type="ECO:0000256" key="2">
    <source>
        <dbReference type="ARBA" id="ARBA00022801"/>
    </source>
</evidence>
<organism evidence="8 9">
    <name type="scientific">Faecalibacter macacae</name>
    <dbReference type="NCBI Taxonomy" id="1859289"/>
    <lineage>
        <taxon>Bacteria</taxon>
        <taxon>Pseudomonadati</taxon>
        <taxon>Bacteroidota</taxon>
        <taxon>Flavobacteriia</taxon>
        <taxon>Flavobacteriales</taxon>
        <taxon>Weeksellaceae</taxon>
        <taxon>Faecalibacter</taxon>
    </lineage>
</organism>
<dbReference type="EMBL" id="RDOJ01000016">
    <property type="protein sequence ID" value="RLZ07786.1"/>
    <property type="molecule type" value="Genomic_DNA"/>
</dbReference>